<sequence length="180" mass="19414">MRDPARGDVARSFPPIAARHAHTLILGSMPGRDSLRAVRYYAHARNAFWPIVLTLLDAPPDLDYDARIALLRERGFALWDVLAECVRPGSLDASIDPASIVPNDIAGFLARHPHIGRIALNGGSAAALFRRHIAPMLPPDRDIEIILLPSTSPAHAGMPFAAKLDAWRVIGPATASATRG</sequence>
<dbReference type="RefSeq" id="WP_183962090.1">
    <property type="nucleotide sequence ID" value="NZ_JACHHP010000007.1"/>
</dbReference>
<feature type="domain" description="Uracil-DNA glycosylase-like" evidence="1">
    <location>
        <begin position="19"/>
        <end position="155"/>
    </location>
</feature>
<dbReference type="AlphaFoldDB" id="A0A7W8DA33"/>
<name>A0A7W8DA33_9GAMM</name>
<dbReference type="InterPro" id="IPR026353">
    <property type="entry name" value="Hypoxan-DNA_Glyclase"/>
</dbReference>
<evidence type="ECO:0000313" key="3">
    <source>
        <dbReference type="Proteomes" id="UP000521199"/>
    </source>
</evidence>
<dbReference type="InterPro" id="IPR036895">
    <property type="entry name" value="Uracil-DNA_glycosylase-like_sf"/>
</dbReference>
<evidence type="ECO:0000259" key="1">
    <source>
        <dbReference type="Pfam" id="PF03167"/>
    </source>
</evidence>
<dbReference type="Pfam" id="PF03167">
    <property type="entry name" value="UDG"/>
    <property type="match status" value="1"/>
</dbReference>
<dbReference type="SUPFAM" id="SSF52141">
    <property type="entry name" value="Uracil-DNA glycosylase-like"/>
    <property type="match status" value="1"/>
</dbReference>
<gene>
    <name evidence="2" type="ORF">HNQ52_003122</name>
</gene>
<dbReference type="Gene3D" id="3.40.470.10">
    <property type="entry name" value="Uracil-DNA glycosylase-like domain"/>
    <property type="match status" value="1"/>
</dbReference>
<keyword evidence="3" id="KW-1185">Reference proteome</keyword>
<dbReference type="InterPro" id="IPR005122">
    <property type="entry name" value="Uracil-DNA_glycosylase-like"/>
</dbReference>
<dbReference type="NCBIfam" id="TIGR04274">
    <property type="entry name" value="hypoxanDNAglyco"/>
    <property type="match status" value="1"/>
</dbReference>
<dbReference type="EMBL" id="JACHHP010000007">
    <property type="protein sequence ID" value="MBB5209550.1"/>
    <property type="molecule type" value="Genomic_DNA"/>
</dbReference>
<evidence type="ECO:0000313" key="2">
    <source>
        <dbReference type="EMBL" id="MBB5209550.1"/>
    </source>
</evidence>
<dbReference type="CDD" id="cd10032">
    <property type="entry name" value="UDG-F6_HDG"/>
    <property type="match status" value="1"/>
</dbReference>
<reference evidence="2 3" key="1">
    <citation type="submission" date="2020-08" db="EMBL/GenBank/DDBJ databases">
        <title>Genomic Encyclopedia of Type Strains, Phase IV (KMG-IV): sequencing the most valuable type-strain genomes for metagenomic binning, comparative biology and taxonomic classification.</title>
        <authorList>
            <person name="Goeker M."/>
        </authorList>
    </citation>
    <scope>NUCLEOTIDE SEQUENCE [LARGE SCALE GENOMIC DNA]</scope>
    <source>
        <strain evidence="2 3">DSM 24163</strain>
    </source>
</reference>
<organism evidence="2 3">
    <name type="scientific">Chiayiivirga flava</name>
    <dbReference type="NCBI Taxonomy" id="659595"/>
    <lineage>
        <taxon>Bacteria</taxon>
        <taxon>Pseudomonadati</taxon>
        <taxon>Pseudomonadota</taxon>
        <taxon>Gammaproteobacteria</taxon>
        <taxon>Lysobacterales</taxon>
        <taxon>Lysobacteraceae</taxon>
        <taxon>Chiayiivirga</taxon>
    </lineage>
</organism>
<comment type="caution">
    <text evidence="2">The sequence shown here is derived from an EMBL/GenBank/DDBJ whole genome shotgun (WGS) entry which is preliminary data.</text>
</comment>
<protein>
    <submittedName>
        <fullName evidence="2">Hypoxanthine-DNA glycosylase</fullName>
    </submittedName>
</protein>
<dbReference type="Proteomes" id="UP000521199">
    <property type="component" value="Unassembled WGS sequence"/>
</dbReference>
<accession>A0A7W8DA33</accession>
<proteinExistence type="predicted"/>